<proteinExistence type="predicted"/>
<dbReference type="AlphaFoldDB" id="A0A1F6MVL4"/>
<gene>
    <name evidence="2" type="ORF">A3G00_03370</name>
</gene>
<evidence type="ECO:0000256" key="1">
    <source>
        <dbReference type="SAM" id="MobiDB-lite"/>
    </source>
</evidence>
<feature type="compositionally biased region" description="Basic and acidic residues" evidence="1">
    <location>
        <begin position="124"/>
        <end position="141"/>
    </location>
</feature>
<comment type="caution">
    <text evidence="2">The sequence shown here is derived from an EMBL/GenBank/DDBJ whole genome shotgun (WGS) entry which is preliminary data.</text>
</comment>
<organism evidence="2 3">
    <name type="scientific">Candidatus Magasanikbacteria bacterium RIFCSPLOWO2_12_FULL_43_12</name>
    <dbReference type="NCBI Taxonomy" id="1798692"/>
    <lineage>
        <taxon>Bacteria</taxon>
        <taxon>Candidatus Magasanikiibacteriota</taxon>
    </lineage>
</organism>
<evidence type="ECO:0000313" key="3">
    <source>
        <dbReference type="Proteomes" id="UP000178347"/>
    </source>
</evidence>
<name>A0A1F6MVL4_9BACT</name>
<dbReference type="Proteomes" id="UP000178347">
    <property type="component" value="Unassembled WGS sequence"/>
</dbReference>
<reference evidence="2 3" key="1">
    <citation type="journal article" date="2016" name="Nat. Commun.">
        <title>Thousands of microbial genomes shed light on interconnected biogeochemical processes in an aquifer system.</title>
        <authorList>
            <person name="Anantharaman K."/>
            <person name="Brown C.T."/>
            <person name="Hug L.A."/>
            <person name="Sharon I."/>
            <person name="Castelle C.J."/>
            <person name="Probst A.J."/>
            <person name="Thomas B.C."/>
            <person name="Singh A."/>
            <person name="Wilkins M.J."/>
            <person name="Karaoz U."/>
            <person name="Brodie E.L."/>
            <person name="Williams K.H."/>
            <person name="Hubbard S.S."/>
            <person name="Banfield J.F."/>
        </authorList>
    </citation>
    <scope>NUCLEOTIDE SEQUENCE [LARGE SCALE GENOMIC DNA]</scope>
</reference>
<protein>
    <submittedName>
        <fullName evidence="2">Uncharacterized protein</fullName>
    </submittedName>
</protein>
<accession>A0A1F6MVL4</accession>
<evidence type="ECO:0000313" key="2">
    <source>
        <dbReference type="EMBL" id="OGH75756.1"/>
    </source>
</evidence>
<sequence>MERRLLVGWLGDAAFGRHPGGGNACDDHGVRREVRRFATVPFVRFVWGCLGEYTPNVGTRFPCVVRGGRGSGLLDVGLGALLFRVRGGHDILARVERVRTGRRVLTGGVGRDNALGIAGREESCAENGARKSGEQPVETHHGAPPLSRNGTRPACGLT</sequence>
<dbReference type="EMBL" id="MFQN01000003">
    <property type="protein sequence ID" value="OGH75756.1"/>
    <property type="molecule type" value="Genomic_DNA"/>
</dbReference>
<feature type="region of interest" description="Disordered" evidence="1">
    <location>
        <begin position="124"/>
        <end position="158"/>
    </location>
</feature>